<dbReference type="Proteomes" id="UP000018208">
    <property type="component" value="Unassembled WGS sequence"/>
</dbReference>
<dbReference type="EMBL" id="KI546130">
    <property type="protein sequence ID" value="EST43916.1"/>
    <property type="molecule type" value="Genomic_DNA"/>
</dbReference>
<dbReference type="PANTHER" id="PTHR10048:SF22">
    <property type="entry name" value="PHOSPHATIDYLINOSITOL 4-KINASE BETA"/>
    <property type="match status" value="1"/>
</dbReference>
<gene>
    <name evidence="4" type="ORF">SS50377_16218</name>
    <name evidence="5" type="ORF">SS50377_21134</name>
</gene>
<dbReference type="SMART" id="SM00146">
    <property type="entry name" value="PI3Kc"/>
    <property type="match status" value="1"/>
</dbReference>
<dbReference type="InterPro" id="IPR011009">
    <property type="entry name" value="Kinase-like_dom_sf"/>
</dbReference>
<feature type="domain" description="PI3K/PI4K catalytic" evidence="3">
    <location>
        <begin position="1"/>
        <end position="205"/>
    </location>
</feature>
<evidence type="ECO:0000313" key="6">
    <source>
        <dbReference type="Proteomes" id="UP000018208"/>
    </source>
</evidence>
<evidence type="ECO:0000313" key="5">
    <source>
        <dbReference type="EMBL" id="KAH0577780.1"/>
    </source>
</evidence>
<proteinExistence type="predicted"/>
<dbReference type="PROSITE" id="PS50290">
    <property type="entry name" value="PI3_4_KINASE_3"/>
    <property type="match status" value="1"/>
</dbReference>
<evidence type="ECO:0000313" key="4">
    <source>
        <dbReference type="EMBL" id="EST43916.1"/>
    </source>
</evidence>
<dbReference type="OrthoDB" id="10264149at2759"/>
<accession>V6LJM4</accession>
<organism evidence="4">
    <name type="scientific">Spironucleus salmonicida</name>
    <dbReference type="NCBI Taxonomy" id="348837"/>
    <lineage>
        <taxon>Eukaryota</taxon>
        <taxon>Metamonada</taxon>
        <taxon>Diplomonadida</taxon>
        <taxon>Hexamitidae</taxon>
        <taxon>Hexamitinae</taxon>
        <taxon>Spironucleus</taxon>
    </lineage>
</organism>
<evidence type="ECO:0000259" key="3">
    <source>
        <dbReference type="PROSITE" id="PS50290"/>
    </source>
</evidence>
<reference evidence="4 5" key="1">
    <citation type="journal article" date="2014" name="PLoS Genet.">
        <title>The Genome of Spironucleus salmonicida Highlights a Fish Pathogen Adapted to Fluctuating Environments.</title>
        <authorList>
            <person name="Xu F."/>
            <person name="Jerlstrom-Hultqvist J."/>
            <person name="Einarsson E."/>
            <person name="Astvaldsson A."/>
            <person name="Svard S.G."/>
            <person name="Andersson J.O."/>
        </authorList>
    </citation>
    <scope>NUCLEOTIDE SEQUENCE</scope>
    <source>
        <strain evidence="5">ATCC 50377</strain>
    </source>
</reference>
<dbReference type="PANTHER" id="PTHR10048">
    <property type="entry name" value="PHOSPHATIDYLINOSITOL KINASE"/>
    <property type="match status" value="1"/>
</dbReference>
<keyword evidence="6" id="KW-1185">Reference proteome</keyword>
<dbReference type="GO" id="GO:0046854">
    <property type="term" value="P:phosphatidylinositol phosphate biosynthetic process"/>
    <property type="evidence" value="ECO:0007669"/>
    <property type="project" value="InterPro"/>
</dbReference>
<dbReference type="InterPro" id="IPR015433">
    <property type="entry name" value="PI3/4_kinase"/>
</dbReference>
<dbReference type="InterPro" id="IPR000403">
    <property type="entry name" value="PI3/4_kinase_cat_dom"/>
</dbReference>
<dbReference type="PROSITE" id="PS00916">
    <property type="entry name" value="PI3_4_KINASE_2"/>
    <property type="match status" value="1"/>
</dbReference>
<evidence type="ECO:0000256" key="1">
    <source>
        <dbReference type="ARBA" id="ARBA00022679"/>
    </source>
</evidence>
<dbReference type="VEuPathDB" id="GiardiaDB:SS50377_21134"/>
<dbReference type="EMBL" id="AUWU02000001">
    <property type="protein sequence ID" value="KAH0577780.1"/>
    <property type="molecule type" value="Genomic_DNA"/>
</dbReference>
<dbReference type="Pfam" id="PF00454">
    <property type="entry name" value="PI3_PI4_kinase"/>
    <property type="match status" value="1"/>
</dbReference>
<dbReference type="GO" id="GO:0005737">
    <property type="term" value="C:cytoplasm"/>
    <property type="evidence" value="ECO:0007669"/>
    <property type="project" value="TreeGrafter"/>
</dbReference>
<dbReference type="InterPro" id="IPR036940">
    <property type="entry name" value="PI3/4_kinase_cat_sf"/>
</dbReference>
<dbReference type="GO" id="GO:0004430">
    <property type="term" value="F:1-phosphatidylinositol 4-kinase activity"/>
    <property type="evidence" value="ECO:0007669"/>
    <property type="project" value="TreeGrafter"/>
</dbReference>
<dbReference type="InterPro" id="IPR018936">
    <property type="entry name" value="PI3/4_kinase_CS"/>
</dbReference>
<dbReference type="AlphaFoldDB" id="V6LJM4"/>
<reference evidence="5" key="2">
    <citation type="submission" date="2020-12" db="EMBL/GenBank/DDBJ databases">
        <title>New Spironucleus salmonicida genome in near-complete chromosomes.</title>
        <authorList>
            <person name="Xu F."/>
            <person name="Kurt Z."/>
            <person name="Jimenez-Gonzalez A."/>
            <person name="Astvaldsson A."/>
            <person name="Andersson J.O."/>
            <person name="Svard S.G."/>
        </authorList>
    </citation>
    <scope>NUCLEOTIDE SEQUENCE</scope>
    <source>
        <strain evidence="5">ATCC 50377</strain>
    </source>
</reference>
<keyword evidence="2 4" id="KW-0418">Kinase</keyword>
<dbReference type="Gene3D" id="1.10.1070.11">
    <property type="entry name" value="Phosphatidylinositol 3-/4-kinase, catalytic domain"/>
    <property type="match status" value="1"/>
</dbReference>
<name>V6LJM4_9EUKA</name>
<protein>
    <submittedName>
        <fullName evidence="4 5">Phosphatidylinositol 4-kinase</fullName>
    </submittedName>
</protein>
<evidence type="ECO:0000256" key="2">
    <source>
        <dbReference type="ARBA" id="ARBA00022777"/>
    </source>
</evidence>
<sequence length="221" mass="25713">MQKQLINQDIYGTIYGIIPLGRNSGFIEVVRNSNSLDEIGNRSENFLIDYFKKEMTQEDQKNFVHSFAFSAISQYVLQFKDRHNGNIMIKQNGIILDIDFGFLLEIAPGGVFSIEKAPFKYTSGFSKVITDEDEFRKLFIIGMFYFRYFIGDVVVTLKEVCGIIPCLKNVDSLRKLQDRLYIDLNIQEFIKKCEQLIDESKENIASVLYDKFQARQNEINY</sequence>
<dbReference type="GO" id="GO:0016020">
    <property type="term" value="C:membrane"/>
    <property type="evidence" value="ECO:0007669"/>
    <property type="project" value="TreeGrafter"/>
</dbReference>
<keyword evidence="1" id="KW-0808">Transferase</keyword>
<dbReference type="GO" id="GO:0048015">
    <property type="term" value="P:phosphatidylinositol-mediated signaling"/>
    <property type="evidence" value="ECO:0007669"/>
    <property type="project" value="TreeGrafter"/>
</dbReference>
<dbReference type="SUPFAM" id="SSF56112">
    <property type="entry name" value="Protein kinase-like (PK-like)"/>
    <property type="match status" value="1"/>
</dbReference>